<dbReference type="PANTHER" id="PTHR33392">
    <property type="entry name" value="POLYISOPRENYL-TEICHOIC ACID--PEPTIDOGLYCAN TEICHOIC ACID TRANSFERASE TAGU"/>
    <property type="match status" value="1"/>
</dbReference>
<accession>A0ABV5PL12</accession>
<dbReference type="Gene3D" id="3.40.630.190">
    <property type="entry name" value="LCP protein"/>
    <property type="match status" value="1"/>
</dbReference>
<evidence type="ECO:0000256" key="1">
    <source>
        <dbReference type="ARBA" id="ARBA00006068"/>
    </source>
</evidence>
<reference evidence="4 5" key="1">
    <citation type="submission" date="2024-09" db="EMBL/GenBank/DDBJ databases">
        <authorList>
            <person name="Sun Q."/>
            <person name="Mori K."/>
        </authorList>
    </citation>
    <scope>NUCLEOTIDE SEQUENCE [LARGE SCALE GENOMIC DNA]</scope>
    <source>
        <strain evidence="4 5">JCM 4362</strain>
    </source>
</reference>
<keyword evidence="5" id="KW-1185">Reference proteome</keyword>
<feature type="region of interest" description="Disordered" evidence="2">
    <location>
        <begin position="1"/>
        <end position="32"/>
    </location>
</feature>
<dbReference type="EMBL" id="JBHMCR010000019">
    <property type="protein sequence ID" value="MFB9523809.1"/>
    <property type="molecule type" value="Genomic_DNA"/>
</dbReference>
<dbReference type="Pfam" id="PF03816">
    <property type="entry name" value="LytR_cpsA_psr"/>
    <property type="match status" value="1"/>
</dbReference>
<dbReference type="InterPro" id="IPR050922">
    <property type="entry name" value="LytR/CpsA/Psr_CW_biosynth"/>
</dbReference>
<organism evidence="4 5">
    <name type="scientific">Streptomyces cremeus</name>
    <dbReference type="NCBI Taxonomy" id="66881"/>
    <lineage>
        <taxon>Bacteria</taxon>
        <taxon>Bacillati</taxon>
        <taxon>Actinomycetota</taxon>
        <taxon>Actinomycetes</taxon>
        <taxon>Kitasatosporales</taxon>
        <taxon>Streptomycetaceae</taxon>
        <taxon>Streptomyces</taxon>
    </lineage>
</organism>
<gene>
    <name evidence="4" type="ORF">ACFFTU_28075</name>
</gene>
<protein>
    <submittedName>
        <fullName evidence="4">LCP family protein</fullName>
    </submittedName>
</protein>
<dbReference type="PANTHER" id="PTHR33392:SF6">
    <property type="entry name" value="POLYISOPRENYL-TEICHOIC ACID--PEPTIDOGLYCAN TEICHOIC ACID TRANSFERASE TAGU"/>
    <property type="match status" value="1"/>
</dbReference>
<evidence type="ECO:0000313" key="4">
    <source>
        <dbReference type="EMBL" id="MFB9523809.1"/>
    </source>
</evidence>
<feature type="domain" description="Cell envelope-related transcriptional attenuator" evidence="3">
    <location>
        <begin position="113"/>
        <end position="259"/>
    </location>
</feature>
<dbReference type="NCBIfam" id="TIGR00350">
    <property type="entry name" value="lytR_cpsA_psr"/>
    <property type="match status" value="1"/>
</dbReference>
<feature type="compositionally biased region" description="Polar residues" evidence="2">
    <location>
        <begin position="1"/>
        <end position="11"/>
    </location>
</feature>
<dbReference type="RefSeq" id="WP_345218740.1">
    <property type="nucleotide sequence ID" value="NZ_BAAAXE010000001.1"/>
</dbReference>
<evidence type="ECO:0000256" key="2">
    <source>
        <dbReference type="SAM" id="MobiDB-lite"/>
    </source>
</evidence>
<comment type="similarity">
    <text evidence="1">Belongs to the LytR/CpsA/Psr (LCP) family.</text>
</comment>
<evidence type="ECO:0000313" key="5">
    <source>
        <dbReference type="Proteomes" id="UP001589718"/>
    </source>
</evidence>
<dbReference type="InterPro" id="IPR004474">
    <property type="entry name" value="LytR_CpsA_psr"/>
</dbReference>
<dbReference type="Proteomes" id="UP001589718">
    <property type="component" value="Unassembled WGS sequence"/>
</dbReference>
<comment type="caution">
    <text evidence="4">The sequence shown here is derived from an EMBL/GenBank/DDBJ whole genome shotgun (WGS) entry which is preliminary data.</text>
</comment>
<proteinExistence type="inferred from homology"/>
<evidence type="ECO:0000259" key="3">
    <source>
        <dbReference type="Pfam" id="PF03816"/>
    </source>
</evidence>
<name>A0ABV5PL12_STRCM</name>
<sequence length="469" mass="50475">MLSSRPRTGRSSAGRPSVSHSSAGRSPVGRGPFRRRRRLALAVLLVASLAAGSLPATADAPTPYTLVHDGTLSPDALAAPGTNLLVVGIDRRTGMTREQIARLHVGGKECDCTDTMMLVHFSRDGDRMSVVSLPRDSYVPFAPHDHPRHSGKINGAYLHGGPDLAVRTVEQATGLRIDHYLETDFVRFADAVDALGGAEVCTDRPLEDLNAGLSLRPGTRVLQGVEALRYARARKVSPPGDLGRVRRQQRLLLGMLTRLAEAGALSDPVKLAAAASALLPQVRTDAGTGVATLFGLGWGLRELRADRVEFATVPMRAFDHRVPSWGSTLLWDEVRASRMFAAVREDRPVADELTLRAVPVAMDPGTVLVRADDPDVAEGLRRSGFAVTKAEAPAVRAEQPTVIVYDPYWERYASTLAAALPGALLRPVRGNGRTFEVRVGSAGQPVAEVMYDRSMVEGAPMTGEQLRCR</sequence>